<comment type="caution">
    <text evidence="2">The sequence shown here is derived from an EMBL/GenBank/DDBJ whole genome shotgun (WGS) entry which is preliminary data.</text>
</comment>
<sequence length="119" mass="13698">MPLALQVTLVYLLFPQKEQLLLFYLLPLQKEDFCFTAFCFHRGDHQISRTRSDQTQDHANSSKPSLSAAASYSLKKKQKKTRPNYGKLRIIVCRQKALEEAVHLDLLHSRPKAPFLTAL</sequence>
<keyword evidence="3" id="KW-1185">Reference proteome</keyword>
<feature type="compositionally biased region" description="Low complexity" evidence="1">
    <location>
        <begin position="59"/>
        <end position="73"/>
    </location>
</feature>
<accession>A0AA88SZG4</accession>
<gene>
    <name evidence="2" type="ORF">Q7C36_005674</name>
</gene>
<proteinExistence type="predicted"/>
<organism evidence="2 3">
    <name type="scientific">Tachysurus vachellii</name>
    <name type="common">Darkbarbel catfish</name>
    <name type="synonym">Pelteobagrus vachellii</name>
    <dbReference type="NCBI Taxonomy" id="175792"/>
    <lineage>
        <taxon>Eukaryota</taxon>
        <taxon>Metazoa</taxon>
        <taxon>Chordata</taxon>
        <taxon>Craniata</taxon>
        <taxon>Vertebrata</taxon>
        <taxon>Euteleostomi</taxon>
        <taxon>Actinopterygii</taxon>
        <taxon>Neopterygii</taxon>
        <taxon>Teleostei</taxon>
        <taxon>Ostariophysi</taxon>
        <taxon>Siluriformes</taxon>
        <taxon>Bagridae</taxon>
        <taxon>Tachysurus</taxon>
    </lineage>
</organism>
<dbReference type="EMBL" id="JAVHJS010000005">
    <property type="protein sequence ID" value="KAK2857755.1"/>
    <property type="molecule type" value="Genomic_DNA"/>
</dbReference>
<dbReference type="AlphaFoldDB" id="A0AA88SZG4"/>
<evidence type="ECO:0000256" key="1">
    <source>
        <dbReference type="SAM" id="MobiDB-lite"/>
    </source>
</evidence>
<protein>
    <submittedName>
        <fullName evidence="2">Uncharacterized protein</fullName>
    </submittedName>
</protein>
<name>A0AA88SZG4_TACVA</name>
<feature type="region of interest" description="Disordered" evidence="1">
    <location>
        <begin position="49"/>
        <end position="82"/>
    </location>
</feature>
<evidence type="ECO:0000313" key="3">
    <source>
        <dbReference type="Proteomes" id="UP001187315"/>
    </source>
</evidence>
<evidence type="ECO:0000313" key="2">
    <source>
        <dbReference type="EMBL" id="KAK2857755.1"/>
    </source>
</evidence>
<dbReference type="Proteomes" id="UP001187315">
    <property type="component" value="Unassembled WGS sequence"/>
</dbReference>
<reference evidence="2" key="1">
    <citation type="submission" date="2023-08" db="EMBL/GenBank/DDBJ databases">
        <title>Pelteobagrus vachellii genome.</title>
        <authorList>
            <person name="Liu H."/>
        </authorList>
    </citation>
    <scope>NUCLEOTIDE SEQUENCE</scope>
    <source>
        <strain evidence="2">PRFRI_2022a</strain>
        <tissue evidence="2">Muscle</tissue>
    </source>
</reference>